<feature type="region of interest" description="Disordered" evidence="1">
    <location>
        <begin position="1"/>
        <end position="20"/>
    </location>
</feature>
<accession>A0A1H6D3Q8</accession>
<gene>
    <name evidence="2" type="ORF">SAMN05444920_104778</name>
</gene>
<evidence type="ECO:0000256" key="1">
    <source>
        <dbReference type="SAM" id="MobiDB-lite"/>
    </source>
</evidence>
<reference evidence="2 3" key="1">
    <citation type="submission" date="2016-10" db="EMBL/GenBank/DDBJ databases">
        <authorList>
            <person name="de Groot N.N."/>
        </authorList>
    </citation>
    <scope>NUCLEOTIDE SEQUENCE [LARGE SCALE GENOMIC DNA]</scope>
    <source>
        <strain evidence="2 3">CGMCC 4.7037</strain>
    </source>
</reference>
<dbReference type="Proteomes" id="UP000236732">
    <property type="component" value="Unassembled WGS sequence"/>
</dbReference>
<keyword evidence="3" id="KW-1185">Reference proteome</keyword>
<proteinExistence type="predicted"/>
<sequence>MVAQAQLRERNAGTLSGNASVQDPEEKFLQVGRLIERFCGRDGLINEGRVWTERVSECPQLVCVLGLRTQPLRRFGT</sequence>
<evidence type="ECO:0000313" key="2">
    <source>
        <dbReference type="EMBL" id="SEG79972.1"/>
    </source>
</evidence>
<organism evidence="2 3">
    <name type="scientific">Nonomuraea solani</name>
    <dbReference type="NCBI Taxonomy" id="1144553"/>
    <lineage>
        <taxon>Bacteria</taxon>
        <taxon>Bacillati</taxon>
        <taxon>Actinomycetota</taxon>
        <taxon>Actinomycetes</taxon>
        <taxon>Streptosporangiales</taxon>
        <taxon>Streptosporangiaceae</taxon>
        <taxon>Nonomuraea</taxon>
    </lineage>
</organism>
<dbReference type="AlphaFoldDB" id="A0A1H6D3Q8"/>
<evidence type="ECO:0000313" key="3">
    <source>
        <dbReference type="Proteomes" id="UP000236732"/>
    </source>
</evidence>
<protein>
    <submittedName>
        <fullName evidence="2">Uncharacterized protein</fullName>
    </submittedName>
</protein>
<dbReference type="EMBL" id="FNVT01000004">
    <property type="protein sequence ID" value="SEG79972.1"/>
    <property type="molecule type" value="Genomic_DNA"/>
</dbReference>
<name>A0A1H6D3Q8_9ACTN</name>